<dbReference type="PANTHER" id="PTHR11364:SF27">
    <property type="entry name" value="SULFURTRANSFERASE"/>
    <property type="match status" value="1"/>
</dbReference>
<dbReference type="InterPro" id="IPR045078">
    <property type="entry name" value="TST/MPST-like"/>
</dbReference>
<dbReference type="Pfam" id="PF00581">
    <property type="entry name" value="Rhodanese"/>
    <property type="match status" value="2"/>
</dbReference>
<dbReference type="GO" id="GO:0004792">
    <property type="term" value="F:thiosulfate-cyanide sulfurtransferase activity"/>
    <property type="evidence" value="ECO:0007669"/>
    <property type="project" value="InterPro"/>
</dbReference>
<evidence type="ECO:0000256" key="1">
    <source>
        <dbReference type="ARBA" id="ARBA00022679"/>
    </source>
</evidence>
<feature type="domain" description="Rhodanese" evidence="4">
    <location>
        <begin position="43"/>
        <end position="132"/>
    </location>
</feature>
<evidence type="ECO:0000256" key="3">
    <source>
        <dbReference type="RuleBase" id="RU000507"/>
    </source>
</evidence>
<dbReference type="STRING" id="1656094.BFC18_04240"/>
<evidence type="ECO:0000256" key="2">
    <source>
        <dbReference type="ARBA" id="ARBA00022737"/>
    </source>
</evidence>
<keyword evidence="1 3" id="KW-0808">Transferase</keyword>
<feature type="domain" description="Rhodanese" evidence="4">
    <location>
        <begin position="163"/>
        <end position="271"/>
    </location>
</feature>
<organism evidence="5 6">
    <name type="scientific">Alteromonas confluentis</name>
    <dbReference type="NCBI Taxonomy" id="1656094"/>
    <lineage>
        <taxon>Bacteria</taxon>
        <taxon>Pseudomonadati</taxon>
        <taxon>Pseudomonadota</taxon>
        <taxon>Gammaproteobacteria</taxon>
        <taxon>Alteromonadales</taxon>
        <taxon>Alteromonadaceae</taxon>
        <taxon>Alteromonas/Salinimonas group</taxon>
        <taxon>Alteromonas</taxon>
    </lineage>
</organism>
<keyword evidence="6" id="KW-1185">Reference proteome</keyword>
<protein>
    <recommendedName>
        <fullName evidence="3">Sulfurtransferase</fullName>
    </recommendedName>
</protein>
<dbReference type="AlphaFoldDB" id="A0A1E7ZFF2"/>
<name>A0A1E7ZFF2_9ALTE</name>
<dbReference type="InterPro" id="IPR001307">
    <property type="entry name" value="Thiosulphate_STrfase_CS"/>
</dbReference>
<dbReference type="PROSITE" id="PS50206">
    <property type="entry name" value="RHODANESE_3"/>
    <property type="match status" value="2"/>
</dbReference>
<comment type="caution">
    <text evidence="5">The sequence shown here is derived from an EMBL/GenBank/DDBJ whole genome shotgun (WGS) entry which is preliminary data.</text>
</comment>
<dbReference type="OrthoDB" id="9781034at2"/>
<evidence type="ECO:0000313" key="6">
    <source>
        <dbReference type="Proteomes" id="UP000175691"/>
    </source>
</evidence>
<dbReference type="CDD" id="cd01449">
    <property type="entry name" value="TST_Repeat_2"/>
    <property type="match status" value="1"/>
</dbReference>
<dbReference type="InterPro" id="IPR001763">
    <property type="entry name" value="Rhodanese-like_dom"/>
</dbReference>
<dbReference type="FunFam" id="3.40.250.10:FF:000001">
    <property type="entry name" value="Sulfurtransferase"/>
    <property type="match status" value="1"/>
</dbReference>
<keyword evidence="2" id="KW-0677">Repeat</keyword>
<evidence type="ECO:0000259" key="4">
    <source>
        <dbReference type="PROSITE" id="PS50206"/>
    </source>
</evidence>
<sequence>MNQILVSAANLQQQLSEQPITILRALMSDPINGTADIRDSQLLPGTIDVDIDAEGSDHSSGLPHTNLSADAFSSLLSQLGLNINSDIVIYDNRGIFSAPRLWWMMKALGHQNVRLLNGGWPAWEASGFSESKHVSSQHNTSNYQAVVPAKAWFANAEHVLAAMNTETQIVDARSAARFHGNVDEPRAGVRRGHIPGSYNLPFQTVLENGKFKEVSALEALFAETQISLDKPIICSCGSGVTACIIGVAALLCGATDVRVYDGAWSEWGANSHFPVEV</sequence>
<dbReference type="Proteomes" id="UP000175691">
    <property type="component" value="Unassembled WGS sequence"/>
</dbReference>
<dbReference type="PROSITE" id="PS00683">
    <property type="entry name" value="RHODANESE_2"/>
    <property type="match status" value="1"/>
</dbReference>
<dbReference type="CDD" id="cd01448">
    <property type="entry name" value="TST_Repeat_1"/>
    <property type="match status" value="1"/>
</dbReference>
<dbReference type="PANTHER" id="PTHR11364">
    <property type="entry name" value="THIOSULFATE SULFERTANSFERASE"/>
    <property type="match status" value="1"/>
</dbReference>
<gene>
    <name evidence="5" type="ORF">BFC18_04240</name>
</gene>
<dbReference type="SUPFAM" id="SSF52821">
    <property type="entry name" value="Rhodanese/Cell cycle control phosphatase"/>
    <property type="match status" value="2"/>
</dbReference>
<evidence type="ECO:0000313" key="5">
    <source>
        <dbReference type="EMBL" id="OFC72172.1"/>
    </source>
</evidence>
<dbReference type="EMBL" id="MDHN01000007">
    <property type="protein sequence ID" value="OFC72172.1"/>
    <property type="molecule type" value="Genomic_DNA"/>
</dbReference>
<accession>A0A1E7ZFF2</accession>
<proteinExistence type="predicted"/>
<dbReference type="RefSeq" id="WP_070123702.1">
    <property type="nucleotide sequence ID" value="NZ_MDHN01000007.1"/>
</dbReference>
<reference evidence="5 6" key="1">
    <citation type="submission" date="2016-08" db="EMBL/GenBank/DDBJ databases">
        <authorList>
            <person name="Seilhamer J.J."/>
        </authorList>
    </citation>
    <scope>NUCLEOTIDE SEQUENCE [LARGE SCALE GENOMIC DNA]</scope>
    <source>
        <strain evidence="5 6">KCTC 42603</strain>
    </source>
</reference>
<dbReference type="InterPro" id="IPR036873">
    <property type="entry name" value="Rhodanese-like_dom_sf"/>
</dbReference>
<dbReference type="Gene3D" id="3.40.250.10">
    <property type="entry name" value="Rhodanese-like domain"/>
    <property type="match status" value="2"/>
</dbReference>
<dbReference type="SMART" id="SM00450">
    <property type="entry name" value="RHOD"/>
    <property type="match status" value="2"/>
</dbReference>